<dbReference type="CDD" id="cd14263">
    <property type="entry name" value="DAGK_IM_like"/>
    <property type="match status" value="1"/>
</dbReference>
<dbReference type="AlphaFoldDB" id="A0A4Y9EQ92"/>
<feature type="transmembrane region" description="Helical" evidence="19">
    <location>
        <begin position="50"/>
        <end position="71"/>
    </location>
</feature>
<evidence type="ECO:0000256" key="1">
    <source>
        <dbReference type="ARBA" id="ARBA00004651"/>
    </source>
</evidence>
<keyword evidence="18" id="KW-0479">Metal-binding</keyword>
<name>A0A4Y9EQ92_9SPHN</name>
<keyword evidence="3" id="KW-1003">Cell membrane</keyword>
<feature type="binding site" evidence="18">
    <location>
        <position position="72"/>
    </location>
    <ligand>
        <name>a divalent metal cation</name>
        <dbReference type="ChEBI" id="CHEBI:60240"/>
    </ligand>
</feature>
<evidence type="ECO:0000256" key="5">
    <source>
        <dbReference type="ARBA" id="ARBA00022679"/>
    </source>
</evidence>
<keyword evidence="6 19" id="KW-0812">Transmembrane</keyword>
<evidence type="ECO:0000256" key="7">
    <source>
        <dbReference type="ARBA" id="ARBA00022741"/>
    </source>
</evidence>
<comment type="subcellular location">
    <subcellularLocation>
        <location evidence="1">Cell membrane</location>
        <topology evidence="1">Multi-pass membrane protein</topology>
    </subcellularLocation>
</comment>
<keyword evidence="12 19" id="KW-0472">Membrane</keyword>
<dbReference type="GO" id="GO:0046872">
    <property type="term" value="F:metal ion binding"/>
    <property type="evidence" value="ECO:0007669"/>
    <property type="project" value="UniProtKB-KW"/>
</dbReference>
<dbReference type="OrthoDB" id="7595530at2"/>
<evidence type="ECO:0000313" key="20">
    <source>
        <dbReference type="EMBL" id="TFU05781.1"/>
    </source>
</evidence>
<evidence type="ECO:0000256" key="15">
    <source>
        <dbReference type="PIRSR" id="PIRSR600829-1"/>
    </source>
</evidence>
<organism evidence="20 21">
    <name type="scientific">Glacieibacterium arshaanense</name>
    <dbReference type="NCBI Taxonomy" id="2511025"/>
    <lineage>
        <taxon>Bacteria</taxon>
        <taxon>Pseudomonadati</taxon>
        <taxon>Pseudomonadota</taxon>
        <taxon>Alphaproteobacteria</taxon>
        <taxon>Sphingomonadales</taxon>
        <taxon>Sphingosinicellaceae</taxon>
        <taxon>Glacieibacterium</taxon>
    </lineage>
</organism>
<keyword evidence="13" id="KW-0594">Phospholipid biosynthesis</keyword>
<accession>A0A4Y9EQ92</accession>
<dbReference type="GO" id="GO:0005524">
    <property type="term" value="F:ATP binding"/>
    <property type="evidence" value="ECO:0007669"/>
    <property type="project" value="UniProtKB-KW"/>
</dbReference>
<evidence type="ECO:0000256" key="4">
    <source>
        <dbReference type="ARBA" id="ARBA00022516"/>
    </source>
</evidence>
<evidence type="ECO:0000256" key="11">
    <source>
        <dbReference type="ARBA" id="ARBA00023098"/>
    </source>
</evidence>
<evidence type="ECO:0000256" key="12">
    <source>
        <dbReference type="ARBA" id="ARBA00023136"/>
    </source>
</evidence>
<evidence type="ECO:0000256" key="9">
    <source>
        <dbReference type="ARBA" id="ARBA00022840"/>
    </source>
</evidence>
<feature type="binding site" evidence="16">
    <location>
        <position position="65"/>
    </location>
    <ligand>
        <name>substrate</name>
    </ligand>
</feature>
<dbReference type="Proteomes" id="UP000297737">
    <property type="component" value="Unassembled WGS sequence"/>
</dbReference>
<evidence type="ECO:0000256" key="18">
    <source>
        <dbReference type="PIRSR" id="PIRSR600829-4"/>
    </source>
</evidence>
<keyword evidence="10 19" id="KW-1133">Transmembrane helix</keyword>
<evidence type="ECO:0000256" key="3">
    <source>
        <dbReference type="ARBA" id="ARBA00022475"/>
    </source>
</evidence>
<evidence type="ECO:0000256" key="2">
    <source>
        <dbReference type="ARBA" id="ARBA00005967"/>
    </source>
</evidence>
<evidence type="ECO:0000256" key="13">
    <source>
        <dbReference type="ARBA" id="ARBA00023209"/>
    </source>
</evidence>
<sequence>MKNRPFIERMGFALAGLKAAWQREASFRTHCVMGLLAVAALALLRPAPVWWAVILLVVALILALELVNSALEGVIDHLHPEHHPEIKIIKDMVAGAVLVLSGTALLVALALAVDLWMQGRLF</sequence>
<proteinExistence type="inferred from homology"/>
<evidence type="ECO:0000256" key="17">
    <source>
        <dbReference type="PIRSR" id="PIRSR600829-3"/>
    </source>
</evidence>
<evidence type="ECO:0000256" key="19">
    <source>
        <dbReference type="SAM" id="Phobius"/>
    </source>
</evidence>
<evidence type="ECO:0000256" key="6">
    <source>
        <dbReference type="ARBA" id="ARBA00022692"/>
    </source>
</evidence>
<keyword evidence="9 17" id="KW-0067">ATP-binding</keyword>
<keyword evidence="4" id="KW-0444">Lipid biosynthesis</keyword>
<feature type="binding site" evidence="17">
    <location>
        <begin position="81"/>
        <end position="83"/>
    </location>
    <ligand>
        <name>ATP</name>
        <dbReference type="ChEBI" id="CHEBI:30616"/>
    </ligand>
</feature>
<dbReference type="GO" id="GO:0005886">
    <property type="term" value="C:plasma membrane"/>
    <property type="evidence" value="ECO:0007669"/>
    <property type="project" value="UniProtKB-SubCell"/>
</dbReference>
<feature type="transmembrane region" description="Helical" evidence="19">
    <location>
        <begin position="27"/>
        <end position="44"/>
    </location>
</feature>
<evidence type="ECO:0000256" key="14">
    <source>
        <dbReference type="ARBA" id="ARBA00023264"/>
    </source>
</evidence>
<dbReference type="InterPro" id="IPR036945">
    <property type="entry name" value="DAGK_sf"/>
</dbReference>
<comment type="similarity">
    <text evidence="2">Belongs to the bacterial diacylglycerol kinase family.</text>
</comment>
<evidence type="ECO:0000256" key="10">
    <source>
        <dbReference type="ARBA" id="ARBA00022989"/>
    </source>
</evidence>
<comment type="caution">
    <text evidence="20">The sequence shown here is derived from an EMBL/GenBank/DDBJ whole genome shotgun (WGS) entry which is preliminary data.</text>
</comment>
<dbReference type="Gene3D" id="1.10.287.3610">
    <property type="match status" value="1"/>
</dbReference>
<feature type="binding site" evidence="17">
    <location>
        <position position="24"/>
    </location>
    <ligand>
        <name>ATP</name>
        <dbReference type="ChEBI" id="CHEBI:30616"/>
    </ligand>
</feature>
<feature type="binding site" evidence="17">
    <location>
        <begin position="90"/>
        <end position="91"/>
    </location>
    <ligand>
        <name>ATP</name>
        <dbReference type="ChEBI" id="CHEBI:30616"/>
    </ligand>
</feature>
<feature type="binding site" evidence="18">
    <location>
        <position position="24"/>
    </location>
    <ligand>
        <name>a divalent metal cation</name>
        <dbReference type="ChEBI" id="CHEBI:60240"/>
    </ligand>
</feature>
<dbReference type="PANTHER" id="PTHR34299:SF1">
    <property type="entry name" value="DIACYLGLYCEROL KINASE"/>
    <property type="match status" value="1"/>
</dbReference>
<feature type="transmembrane region" description="Helical" evidence="19">
    <location>
        <begin position="92"/>
        <end position="113"/>
    </location>
</feature>
<keyword evidence="21" id="KW-1185">Reference proteome</keyword>
<reference evidence="20 21" key="1">
    <citation type="submission" date="2019-02" db="EMBL/GenBank/DDBJ databases">
        <title>Polymorphobacter sp. isolated from the lake at the Tibet of China.</title>
        <authorList>
            <person name="Li A."/>
        </authorList>
    </citation>
    <scope>NUCLEOTIDE SEQUENCE [LARGE SCALE GENOMIC DNA]</scope>
    <source>
        <strain evidence="20 21">DJ1R-1</strain>
    </source>
</reference>
<dbReference type="EMBL" id="SIHO01000001">
    <property type="protein sequence ID" value="TFU05781.1"/>
    <property type="molecule type" value="Genomic_DNA"/>
</dbReference>
<dbReference type="Pfam" id="PF01219">
    <property type="entry name" value="DAGK_prokar"/>
    <property type="match status" value="1"/>
</dbReference>
<evidence type="ECO:0000256" key="8">
    <source>
        <dbReference type="ARBA" id="ARBA00022777"/>
    </source>
</evidence>
<feature type="binding site" evidence="17">
    <location>
        <position position="72"/>
    </location>
    <ligand>
        <name>ATP</name>
        <dbReference type="ChEBI" id="CHEBI:30616"/>
    </ligand>
</feature>
<dbReference type="InterPro" id="IPR000829">
    <property type="entry name" value="DAGK"/>
</dbReference>
<dbReference type="PANTHER" id="PTHR34299">
    <property type="entry name" value="DIACYLGLYCEROL KINASE"/>
    <property type="match status" value="1"/>
</dbReference>
<protein>
    <submittedName>
        <fullName evidence="20">Diacylglycerol kinase</fullName>
    </submittedName>
</protein>
<keyword evidence="8 20" id="KW-0418">Kinase</keyword>
<keyword evidence="18" id="KW-0460">Magnesium</keyword>
<keyword evidence="5" id="KW-0808">Transferase</keyword>
<comment type="cofactor">
    <cofactor evidence="18">
        <name>Mg(2+)</name>
        <dbReference type="ChEBI" id="CHEBI:18420"/>
    </cofactor>
    <text evidence="18">Mn(2+), Zn(2+), Cd(2+) and Co(2+) support activity to lesser extents.</text>
</comment>
<keyword evidence="11" id="KW-0443">Lipid metabolism</keyword>
<evidence type="ECO:0000313" key="21">
    <source>
        <dbReference type="Proteomes" id="UP000297737"/>
    </source>
</evidence>
<dbReference type="GO" id="GO:0008654">
    <property type="term" value="P:phospholipid biosynthetic process"/>
    <property type="evidence" value="ECO:0007669"/>
    <property type="project" value="UniProtKB-KW"/>
</dbReference>
<keyword evidence="14" id="KW-1208">Phospholipid metabolism</keyword>
<dbReference type="RefSeq" id="WP_135244505.1">
    <property type="nucleotide sequence ID" value="NZ_SIHO01000001.1"/>
</dbReference>
<feature type="active site" description="Proton acceptor" evidence="15">
    <location>
        <position position="65"/>
    </location>
</feature>
<evidence type="ECO:0000256" key="16">
    <source>
        <dbReference type="PIRSR" id="PIRSR600829-2"/>
    </source>
</evidence>
<dbReference type="GO" id="GO:0016301">
    <property type="term" value="F:kinase activity"/>
    <property type="evidence" value="ECO:0007669"/>
    <property type="project" value="UniProtKB-KW"/>
</dbReference>
<gene>
    <name evidence="20" type="ORF">EUV02_01780</name>
</gene>
<keyword evidence="7 17" id="KW-0547">Nucleotide-binding</keyword>